<evidence type="ECO:0000313" key="3">
    <source>
        <dbReference type="EMBL" id="KAK3910061.1"/>
    </source>
</evidence>
<proteinExistence type="predicted"/>
<name>A0AAE1GVF3_9NEOP</name>
<reference evidence="3" key="1">
    <citation type="submission" date="2021-07" db="EMBL/GenBank/DDBJ databases">
        <authorList>
            <person name="Catto M.A."/>
            <person name="Jacobson A."/>
            <person name="Kennedy G."/>
            <person name="Labadie P."/>
            <person name="Hunt B.G."/>
            <person name="Srinivasan R."/>
        </authorList>
    </citation>
    <scope>NUCLEOTIDE SEQUENCE</scope>
    <source>
        <strain evidence="3">PL_HMW_Pooled</strain>
        <tissue evidence="3">Head</tissue>
    </source>
</reference>
<dbReference type="InterPro" id="IPR056924">
    <property type="entry name" value="SH3_Tf2-1"/>
</dbReference>
<comment type="caution">
    <text evidence="3">The sequence shown here is derived from an EMBL/GenBank/DDBJ whole genome shotgun (WGS) entry which is preliminary data.</text>
</comment>
<evidence type="ECO:0000313" key="4">
    <source>
        <dbReference type="Proteomes" id="UP001219518"/>
    </source>
</evidence>
<evidence type="ECO:0000259" key="2">
    <source>
        <dbReference type="Pfam" id="PF24626"/>
    </source>
</evidence>
<organism evidence="3 4">
    <name type="scientific">Frankliniella fusca</name>
    <dbReference type="NCBI Taxonomy" id="407009"/>
    <lineage>
        <taxon>Eukaryota</taxon>
        <taxon>Metazoa</taxon>
        <taxon>Ecdysozoa</taxon>
        <taxon>Arthropoda</taxon>
        <taxon>Hexapoda</taxon>
        <taxon>Insecta</taxon>
        <taxon>Pterygota</taxon>
        <taxon>Neoptera</taxon>
        <taxon>Paraneoptera</taxon>
        <taxon>Thysanoptera</taxon>
        <taxon>Terebrantia</taxon>
        <taxon>Thripoidea</taxon>
        <taxon>Thripidae</taxon>
        <taxon>Frankliniella</taxon>
    </lineage>
</organism>
<reference evidence="3" key="2">
    <citation type="journal article" date="2023" name="BMC Genomics">
        <title>Pest status, molecular evolution, and epigenetic factors derived from the genome assembly of Frankliniella fusca, a thysanopteran phytovirus vector.</title>
        <authorList>
            <person name="Catto M.A."/>
            <person name="Labadie P.E."/>
            <person name="Jacobson A.L."/>
            <person name="Kennedy G.G."/>
            <person name="Srinivasan R."/>
            <person name="Hunt B.G."/>
        </authorList>
    </citation>
    <scope>NUCLEOTIDE SEQUENCE</scope>
    <source>
        <strain evidence="3">PL_HMW_Pooled</strain>
    </source>
</reference>
<keyword evidence="1" id="KW-0175">Coiled coil</keyword>
<dbReference type="AlphaFoldDB" id="A0AAE1GVF3"/>
<protein>
    <submittedName>
        <fullName evidence="3">Retrovirus-related Pol polyprotein from transposon 412</fullName>
    </submittedName>
</protein>
<keyword evidence="4" id="KW-1185">Reference proteome</keyword>
<dbReference type="Proteomes" id="UP001219518">
    <property type="component" value="Unassembled WGS sequence"/>
</dbReference>
<dbReference type="Pfam" id="PF24626">
    <property type="entry name" value="SH3_Tf2-1"/>
    <property type="match status" value="1"/>
</dbReference>
<evidence type="ECO:0000256" key="1">
    <source>
        <dbReference type="SAM" id="Coils"/>
    </source>
</evidence>
<accession>A0AAE1GVF3</accession>
<feature type="coiled-coil region" evidence="1">
    <location>
        <begin position="28"/>
        <end position="55"/>
    </location>
</feature>
<gene>
    <name evidence="3" type="ORF">KUF71_020070</name>
</gene>
<feature type="domain" description="Tf2-1-like SH3-like" evidence="2">
    <location>
        <begin position="72"/>
        <end position="115"/>
    </location>
</feature>
<dbReference type="EMBL" id="JAHWGI010000143">
    <property type="protein sequence ID" value="KAK3910061.1"/>
    <property type="molecule type" value="Genomic_DNA"/>
</dbReference>
<sequence>MFGRDLNFHAAIVDQSPVENGEELVFDRDVHVKKLKELEELRGEVEDRMKVAYEKNARRYNLRRREKEYEIGDMVYRKNFVKSDKANDFSKKLAPKFIGPFKVKKRVGYRAYLLENSDGGDDGPWYVNDMKSTLEEVT</sequence>